<keyword evidence="3" id="KW-1185">Reference proteome</keyword>
<dbReference type="Proteomes" id="UP000187203">
    <property type="component" value="Unassembled WGS sequence"/>
</dbReference>
<proteinExistence type="predicted"/>
<dbReference type="AlphaFoldDB" id="A0A1R3IAH6"/>
<name>A0A1R3IAH6_9ROSI</name>
<sequence>METLKGLCEEMTKAFMEAEEQLNNEQRSSTCFRLMLSSEVQEEFEQLQQKNDKLKNQNKRLKEQKKRG</sequence>
<protein>
    <submittedName>
        <fullName evidence="2">Uncharacterized protein</fullName>
    </submittedName>
</protein>
<feature type="compositionally biased region" description="Basic residues" evidence="1">
    <location>
        <begin position="56"/>
        <end position="68"/>
    </location>
</feature>
<evidence type="ECO:0000313" key="3">
    <source>
        <dbReference type="Proteomes" id="UP000187203"/>
    </source>
</evidence>
<organism evidence="2 3">
    <name type="scientific">Corchorus olitorius</name>
    <dbReference type="NCBI Taxonomy" id="93759"/>
    <lineage>
        <taxon>Eukaryota</taxon>
        <taxon>Viridiplantae</taxon>
        <taxon>Streptophyta</taxon>
        <taxon>Embryophyta</taxon>
        <taxon>Tracheophyta</taxon>
        <taxon>Spermatophyta</taxon>
        <taxon>Magnoliopsida</taxon>
        <taxon>eudicotyledons</taxon>
        <taxon>Gunneridae</taxon>
        <taxon>Pentapetalae</taxon>
        <taxon>rosids</taxon>
        <taxon>malvids</taxon>
        <taxon>Malvales</taxon>
        <taxon>Malvaceae</taxon>
        <taxon>Grewioideae</taxon>
        <taxon>Apeibeae</taxon>
        <taxon>Corchorus</taxon>
    </lineage>
</organism>
<comment type="caution">
    <text evidence="2">The sequence shown here is derived from an EMBL/GenBank/DDBJ whole genome shotgun (WGS) entry which is preliminary data.</text>
</comment>
<evidence type="ECO:0000313" key="2">
    <source>
        <dbReference type="EMBL" id="OMO79602.1"/>
    </source>
</evidence>
<gene>
    <name evidence="2" type="ORF">COLO4_24372</name>
</gene>
<dbReference type="EMBL" id="AWUE01018523">
    <property type="protein sequence ID" value="OMO79602.1"/>
    <property type="molecule type" value="Genomic_DNA"/>
</dbReference>
<reference evidence="3" key="1">
    <citation type="submission" date="2013-09" db="EMBL/GenBank/DDBJ databases">
        <title>Corchorus olitorius genome sequencing.</title>
        <authorList>
            <person name="Alam M."/>
            <person name="Haque M.S."/>
            <person name="Islam M.S."/>
            <person name="Emdad E.M."/>
            <person name="Islam M.M."/>
            <person name="Ahmed B."/>
            <person name="Halim A."/>
            <person name="Hossen Q.M.M."/>
            <person name="Hossain M.Z."/>
            <person name="Ahmed R."/>
            <person name="Khan M.M."/>
            <person name="Islam R."/>
            <person name="Rashid M.M."/>
            <person name="Khan S.A."/>
            <person name="Rahman M.S."/>
            <person name="Alam M."/>
            <person name="Yahiya A.S."/>
            <person name="Khan M.S."/>
            <person name="Azam M.S."/>
            <person name="Haque T."/>
            <person name="Lashkar M.Z.H."/>
            <person name="Akhand A.I."/>
            <person name="Morshed G."/>
            <person name="Roy S."/>
            <person name="Uddin K.S."/>
            <person name="Rabeya T."/>
            <person name="Hossain A.S."/>
            <person name="Chowdhury A."/>
            <person name="Snigdha A.R."/>
            <person name="Mortoza M.S."/>
            <person name="Matin S.A."/>
            <person name="Hoque S.M.E."/>
            <person name="Islam M.K."/>
            <person name="Roy D.K."/>
            <person name="Haider R."/>
            <person name="Moosa M.M."/>
            <person name="Elias S.M."/>
            <person name="Hasan A.M."/>
            <person name="Jahan S."/>
            <person name="Shafiuddin M."/>
            <person name="Mahmood N."/>
            <person name="Shommy N.S."/>
        </authorList>
    </citation>
    <scope>NUCLEOTIDE SEQUENCE [LARGE SCALE GENOMIC DNA]</scope>
    <source>
        <strain evidence="3">cv. O-4</strain>
    </source>
</reference>
<accession>A0A1R3IAH6</accession>
<evidence type="ECO:0000256" key="1">
    <source>
        <dbReference type="SAM" id="MobiDB-lite"/>
    </source>
</evidence>
<feature type="region of interest" description="Disordered" evidence="1">
    <location>
        <begin position="47"/>
        <end position="68"/>
    </location>
</feature>